<evidence type="ECO:0000259" key="3">
    <source>
        <dbReference type="PROSITE" id="PS51462"/>
    </source>
</evidence>
<dbReference type="PANTHER" id="PTHR11839:SF18">
    <property type="entry name" value="NUDIX HYDROLASE DOMAIN-CONTAINING PROTEIN"/>
    <property type="match status" value="1"/>
</dbReference>
<evidence type="ECO:0000313" key="4">
    <source>
        <dbReference type="EMBL" id="TLF79098.1"/>
    </source>
</evidence>
<dbReference type="Proteomes" id="UP000306378">
    <property type="component" value="Unassembled WGS sequence"/>
</dbReference>
<dbReference type="AlphaFoldDB" id="A0A5R8NWD4"/>
<dbReference type="Gene3D" id="3.90.79.10">
    <property type="entry name" value="Nucleoside Triphosphate Pyrophosphohydrolase"/>
    <property type="match status" value="1"/>
</dbReference>
<dbReference type="Pfam" id="PF00293">
    <property type="entry name" value="NUDIX"/>
    <property type="match status" value="1"/>
</dbReference>
<keyword evidence="2" id="KW-0378">Hydrolase</keyword>
<evidence type="ECO:0000256" key="2">
    <source>
        <dbReference type="ARBA" id="ARBA00022801"/>
    </source>
</evidence>
<protein>
    <submittedName>
        <fullName evidence="4">NUDIX domain-containing protein</fullName>
    </submittedName>
</protein>
<dbReference type="InterPro" id="IPR000086">
    <property type="entry name" value="NUDIX_hydrolase_dom"/>
</dbReference>
<sequence>MQVPDAATVESVSDTQWTILGEQLIDENRHIRLSTADIRLPDGVEFTQYVARMPRSAMTLVLNDNREVLLMYRHRWIIDQWVWELPDGYVDHAEDVAAAAAREVEEETGWRPLTMEHLVTFQPAIGTLDHPQEIYLASGAELTETQPDINEAETTRWVPLDEAVEMIARGEIVGAATVVGVYRALTLT</sequence>
<dbReference type="PROSITE" id="PS51462">
    <property type="entry name" value="NUDIX"/>
    <property type="match status" value="1"/>
</dbReference>
<proteinExistence type="predicted"/>
<dbReference type="GO" id="GO:0016787">
    <property type="term" value="F:hydrolase activity"/>
    <property type="evidence" value="ECO:0007669"/>
    <property type="project" value="UniProtKB-KW"/>
</dbReference>
<dbReference type="PANTHER" id="PTHR11839">
    <property type="entry name" value="UDP/ADP-SUGAR PYROPHOSPHATASE"/>
    <property type="match status" value="1"/>
</dbReference>
<gene>
    <name evidence="4" type="ORF">FEK34_06675</name>
</gene>
<dbReference type="InterPro" id="IPR020084">
    <property type="entry name" value="NUDIX_hydrolase_CS"/>
</dbReference>
<dbReference type="GO" id="GO:0005829">
    <property type="term" value="C:cytosol"/>
    <property type="evidence" value="ECO:0007669"/>
    <property type="project" value="TreeGrafter"/>
</dbReference>
<dbReference type="SUPFAM" id="SSF55811">
    <property type="entry name" value="Nudix"/>
    <property type="match status" value="1"/>
</dbReference>
<evidence type="ECO:0000313" key="5">
    <source>
        <dbReference type="Proteomes" id="UP000306378"/>
    </source>
</evidence>
<evidence type="ECO:0000256" key="1">
    <source>
        <dbReference type="ARBA" id="ARBA00001946"/>
    </source>
</evidence>
<dbReference type="GO" id="GO:0019693">
    <property type="term" value="P:ribose phosphate metabolic process"/>
    <property type="evidence" value="ECO:0007669"/>
    <property type="project" value="TreeGrafter"/>
</dbReference>
<dbReference type="InterPro" id="IPR015797">
    <property type="entry name" value="NUDIX_hydrolase-like_dom_sf"/>
</dbReference>
<feature type="domain" description="Nudix hydrolase" evidence="3">
    <location>
        <begin position="52"/>
        <end position="180"/>
    </location>
</feature>
<reference evidence="4 5" key="1">
    <citation type="submission" date="2019-05" db="EMBL/GenBank/DDBJ databases">
        <title>Genomes sequences of two Nocardia cyriacigeorgica environmental isolates, type strains Nocardia asteroides ATCC 19247 and Nocardia cyriacigeorgica DSM 44484.</title>
        <authorList>
            <person name="Vautrin F."/>
            <person name="Bergeron E."/>
            <person name="Dubost A."/>
            <person name="Abrouk D."/>
            <person name="Rodriguez Nava V."/>
            <person name="Pujic P."/>
        </authorList>
    </citation>
    <scope>NUCLEOTIDE SEQUENCE [LARGE SCALE GENOMIC DNA]</scope>
    <source>
        <strain evidence="4 5">EML 446</strain>
    </source>
</reference>
<organism evidence="4 5">
    <name type="scientific">Nocardia cyriacigeorgica</name>
    <dbReference type="NCBI Taxonomy" id="135487"/>
    <lineage>
        <taxon>Bacteria</taxon>
        <taxon>Bacillati</taxon>
        <taxon>Actinomycetota</taxon>
        <taxon>Actinomycetes</taxon>
        <taxon>Mycobacteriales</taxon>
        <taxon>Nocardiaceae</taxon>
        <taxon>Nocardia</taxon>
    </lineage>
</organism>
<dbReference type="PROSITE" id="PS00893">
    <property type="entry name" value="NUDIX_BOX"/>
    <property type="match status" value="1"/>
</dbReference>
<comment type="caution">
    <text evidence="4">The sequence shown here is derived from an EMBL/GenBank/DDBJ whole genome shotgun (WGS) entry which is preliminary data.</text>
</comment>
<accession>A0A5R8NWD4</accession>
<comment type="cofactor">
    <cofactor evidence="1">
        <name>Mg(2+)</name>
        <dbReference type="ChEBI" id="CHEBI:18420"/>
    </cofactor>
</comment>
<dbReference type="EMBL" id="VBUT01000003">
    <property type="protein sequence ID" value="TLF79098.1"/>
    <property type="molecule type" value="Genomic_DNA"/>
</dbReference>
<name>A0A5R8NWD4_9NOCA</name>
<dbReference type="GO" id="GO:0006753">
    <property type="term" value="P:nucleoside phosphate metabolic process"/>
    <property type="evidence" value="ECO:0007669"/>
    <property type="project" value="TreeGrafter"/>
</dbReference>